<reference evidence="2" key="1">
    <citation type="submission" date="2018-05" db="EMBL/GenBank/DDBJ databases">
        <authorList>
            <person name="Lanie J.A."/>
            <person name="Ng W.-L."/>
            <person name="Kazmierczak K.M."/>
            <person name="Andrzejewski T.M."/>
            <person name="Davidsen T.M."/>
            <person name="Wayne K.J."/>
            <person name="Tettelin H."/>
            <person name="Glass J.I."/>
            <person name="Rusch D."/>
            <person name="Podicherti R."/>
            <person name="Tsui H.-C.T."/>
            <person name="Winkler M.E."/>
        </authorList>
    </citation>
    <scope>NUCLEOTIDE SEQUENCE</scope>
</reference>
<evidence type="ECO:0000313" key="2">
    <source>
        <dbReference type="EMBL" id="SVB33087.1"/>
    </source>
</evidence>
<feature type="domain" description="AAA+ ATPase" evidence="1">
    <location>
        <begin position="103"/>
        <end position="272"/>
    </location>
</feature>
<dbReference type="Pfam" id="PF07724">
    <property type="entry name" value="AAA_2"/>
    <property type="match status" value="1"/>
</dbReference>
<dbReference type="AlphaFoldDB" id="A0A382D649"/>
<name>A0A382D649_9ZZZZ</name>
<evidence type="ECO:0000259" key="1">
    <source>
        <dbReference type="SMART" id="SM00382"/>
    </source>
</evidence>
<dbReference type="InterPro" id="IPR003959">
    <property type="entry name" value="ATPase_AAA_core"/>
</dbReference>
<dbReference type="GO" id="GO:0005524">
    <property type="term" value="F:ATP binding"/>
    <property type="evidence" value="ECO:0007669"/>
    <property type="project" value="InterPro"/>
</dbReference>
<proteinExistence type="predicted"/>
<dbReference type="GO" id="GO:0051603">
    <property type="term" value="P:proteolysis involved in protein catabolic process"/>
    <property type="evidence" value="ECO:0007669"/>
    <property type="project" value="TreeGrafter"/>
</dbReference>
<dbReference type="SMART" id="SM00382">
    <property type="entry name" value="AAA"/>
    <property type="match status" value="1"/>
</dbReference>
<dbReference type="InterPro" id="IPR003593">
    <property type="entry name" value="AAA+_ATPase"/>
</dbReference>
<protein>
    <recommendedName>
        <fullName evidence="1">AAA+ ATPase domain-containing protein</fullName>
    </recommendedName>
</protein>
<dbReference type="SUPFAM" id="SSF52540">
    <property type="entry name" value="P-loop containing nucleoside triphosphate hydrolases"/>
    <property type="match status" value="1"/>
</dbReference>
<feature type="non-terminal residue" evidence="2">
    <location>
        <position position="320"/>
    </location>
</feature>
<dbReference type="EMBL" id="UINC01037505">
    <property type="protein sequence ID" value="SVB33087.1"/>
    <property type="molecule type" value="Genomic_DNA"/>
</dbReference>
<dbReference type="InterPro" id="IPR027417">
    <property type="entry name" value="P-loop_NTPase"/>
</dbReference>
<dbReference type="GO" id="GO:0016887">
    <property type="term" value="F:ATP hydrolysis activity"/>
    <property type="evidence" value="ECO:0007669"/>
    <property type="project" value="InterPro"/>
</dbReference>
<organism evidence="2">
    <name type="scientific">marine metagenome</name>
    <dbReference type="NCBI Taxonomy" id="408172"/>
    <lineage>
        <taxon>unclassified sequences</taxon>
        <taxon>metagenomes</taxon>
        <taxon>ecological metagenomes</taxon>
    </lineage>
</organism>
<dbReference type="PANTHER" id="PTHR48102">
    <property type="entry name" value="ATP-DEPENDENT CLP PROTEASE ATP-BINDING SUBUNIT CLPX-LIKE, MITOCHONDRIAL-RELATED"/>
    <property type="match status" value="1"/>
</dbReference>
<gene>
    <name evidence="2" type="ORF">METZ01_LOCUS185941</name>
</gene>
<dbReference type="InterPro" id="IPR050052">
    <property type="entry name" value="ATP-dep_Clp_protease_ClpX"/>
</dbReference>
<dbReference type="Gene3D" id="3.40.50.300">
    <property type="entry name" value="P-loop containing nucleotide triphosphate hydrolases"/>
    <property type="match status" value="1"/>
</dbReference>
<accession>A0A382D649</accession>
<dbReference type="PANTHER" id="PTHR48102:SF7">
    <property type="entry name" value="ATP-DEPENDENT CLP PROTEASE ATP-BINDING SUBUNIT CLPX-LIKE, MITOCHONDRIAL"/>
    <property type="match status" value="1"/>
</dbReference>
<sequence>MSSKDVPPNLGDIQKDLKDFFQHKYGANVAFAQAEQEGAPAGPETEDEEPMEFRFEMRPEELEAYLDEYVIRQGEAKEILATKICTHFNRIRLDDEDDSVGNIKNNIIMIGATGVGKTYLIKLIAKKLGVPFVKGDATKFSETGYVGGDVDDLVRSLVNEADGNIELAQYGIIYIDEIDKIAASGTVVGPDVSRTGVQRTLLKLMEETEVDLQAPHDLTSQMENALQFQRTGKIQKKKVNTRNILFIVSGAFQNLEDIINRRMNQQQIGFITADEPVEIDDSEEPVWLKHVKSEDLIQYGFESEFVGRLPVIASLHPLNA</sequence>